<gene>
    <name evidence="5" type="ORF">SAMN04488552_3044</name>
</gene>
<keyword evidence="5" id="KW-0238">DNA-binding</keyword>
<evidence type="ECO:0000256" key="3">
    <source>
        <dbReference type="RuleBase" id="RU000408"/>
    </source>
</evidence>
<dbReference type="SUPFAM" id="SSF50249">
    <property type="entry name" value="Nucleic acid-binding proteins"/>
    <property type="match status" value="1"/>
</dbReference>
<dbReference type="InterPro" id="IPR012156">
    <property type="entry name" value="Cold_shock_CspA"/>
</dbReference>
<dbReference type="PROSITE" id="PS51857">
    <property type="entry name" value="CSD_2"/>
    <property type="match status" value="1"/>
</dbReference>
<dbReference type="PRINTS" id="PR00050">
    <property type="entry name" value="COLDSHOCK"/>
</dbReference>
<evidence type="ECO:0000313" key="6">
    <source>
        <dbReference type="Proteomes" id="UP000198858"/>
    </source>
</evidence>
<dbReference type="RefSeq" id="WP_026934381.1">
    <property type="nucleotide sequence ID" value="NZ_LT629745.1"/>
</dbReference>
<organism evidence="5 6">
    <name type="scientific">Christiangramia echinicola</name>
    <dbReference type="NCBI Taxonomy" id="279359"/>
    <lineage>
        <taxon>Bacteria</taxon>
        <taxon>Pseudomonadati</taxon>
        <taxon>Bacteroidota</taxon>
        <taxon>Flavobacteriia</taxon>
        <taxon>Flavobacteriales</taxon>
        <taxon>Flavobacteriaceae</taxon>
        <taxon>Christiangramia</taxon>
    </lineage>
</organism>
<dbReference type="EMBL" id="LT629745">
    <property type="protein sequence ID" value="SDS39830.1"/>
    <property type="molecule type" value="Genomic_DNA"/>
</dbReference>
<evidence type="ECO:0000256" key="2">
    <source>
        <dbReference type="ARBA" id="ARBA00022490"/>
    </source>
</evidence>
<reference evidence="5 6" key="1">
    <citation type="submission" date="2016-10" db="EMBL/GenBank/DDBJ databases">
        <authorList>
            <person name="Varghese N."/>
            <person name="Submissions S."/>
        </authorList>
    </citation>
    <scope>NUCLEOTIDE SEQUENCE [LARGE SCALE GENOMIC DNA]</scope>
    <source>
        <strain evidence="5 6">Mar_2010_102</strain>
    </source>
</reference>
<dbReference type="CDD" id="cd04458">
    <property type="entry name" value="CSP_CDS"/>
    <property type="match status" value="1"/>
</dbReference>
<dbReference type="InterPro" id="IPR011129">
    <property type="entry name" value="CSD"/>
</dbReference>
<evidence type="ECO:0000256" key="1">
    <source>
        <dbReference type="ARBA" id="ARBA00004496"/>
    </source>
</evidence>
<sequence length="64" mass="7192">MQEGKVKFFNNTKGFGFIQAEGSNEDIFVHSSGLIDDIREDDKVQFETEQGKKGLNAINVELID</sequence>
<proteinExistence type="predicted"/>
<feature type="domain" description="CSD" evidence="4">
    <location>
        <begin position="1"/>
        <end position="62"/>
    </location>
</feature>
<keyword evidence="6" id="KW-1185">Reference proteome</keyword>
<accession>A0A1H1RVT4</accession>
<dbReference type="PROSITE" id="PS00352">
    <property type="entry name" value="CSD_1"/>
    <property type="match status" value="1"/>
</dbReference>
<dbReference type="SMART" id="SM00357">
    <property type="entry name" value="CSP"/>
    <property type="match status" value="1"/>
</dbReference>
<dbReference type="InterPro" id="IPR012340">
    <property type="entry name" value="NA-bd_OB-fold"/>
</dbReference>
<dbReference type="Proteomes" id="UP000198858">
    <property type="component" value="Chromosome I"/>
</dbReference>
<evidence type="ECO:0000313" key="5">
    <source>
        <dbReference type="EMBL" id="SDS39830.1"/>
    </source>
</evidence>
<dbReference type="AlphaFoldDB" id="A0A1H1RVT4"/>
<keyword evidence="2" id="KW-0963">Cytoplasm</keyword>
<dbReference type="GO" id="GO:0005829">
    <property type="term" value="C:cytosol"/>
    <property type="evidence" value="ECO:0007669"/>
    <property type="project" value="UniProtKB-ARBA"/>
</dbReference>
<protein>
    <submittedName>
        <fullName evidence="5">Cold-shock DNA-binding protein family</fullName>
    </submittedName>
</protein>
<dbReference type="InterPro" id="IPR050181">
    <property type="entry name" value="Cold_shock_domain"/>
</dbReference>
<dbReference type="InterPro" id="IPR019844">
    <property type="entry name" value="CSD_CS"/>
</dbReference>
<dbReference type="PANTHER" id="PTHR11544">
    <property type="entry name" value="COLD SHOCK DOMAIN CONTAINING PROTEINS"/>
    <property type="match status" value="1"/>
</dbReference>
<name>A0A1H1RVT4_9FLAO</name>
<dbReference type="Pfam" id="PF00313">
    <property type="entry name" value="CSD"/>
    <property type="match status" value="1"/>
</dbReference>
<dbReference type="Gene3D" id="2.40.50.140">
    <property type="entry name" value="Nucleic acid-binding proteins"/>
    <property type="match status" value="1"/>
</dbReference>
<evidence type="ECO:0000259" key="4">
    <source>
        <dbReference type="PROSITE" id="PS51857"/>
    </source>
</evidence>
<dbReference type="InterPro" id="IPR002059">
    <property type="entry name" value="CSP_DNA-bd"/>
</dbReference>
<dbReference type="STRING" id="1250231.SAMN04488552_3044"/>
<comment type="subcellular location">
    <subcellularLocation>
        <location evidence="1 3">Cytoplasm</location>
    </subcellularLocation>
</comment>
<dbReference type="PIRSF" id="PIRSF002599">
    <property type="entry name" value="Cold_shock_A"/>
    <property type="match status" value="1"/>
</dbReference>
<dbReference type="GO" id="GO:0003677">
    <property type="term" value="F:DNA binding"/>
    <property type="evidence" value="ECO:0007669"/>
    <property type="project" value="UniProtKB-KW"/>
</dbReference>